<dbReference type="InterPro" id="IPR001736">
    <property type="entry name" value="PLipase_D/transphosphatidylase"/>
</dbReference>
<dbReference type="Pfam" id="PF13091">
    <property type="entry name" value="PLDc_2"/>
    <property type="match status" value="2"/>
</dbReference>
<dbReference type="Gene3D" id="3.30.870.10">
    <property type="entry name" value="Endonuclease Chain A"/>
    <property type="match status" value="2"/>
</dbReference>
<evidence type="ECO:0000313" key="2">
    <source>
        <dbReference type="EMBL" id="MCW9712164.1"/>
    </source>
</evidence>
<organism evidence="2 3">
    <name type="scientific">Fodinibius salicampi</name>
    <dbReference type="NCBI Taxonomy" id="1920655"/>
    <lineage>
        <taxon>Bacteria</taxon>
        <taxon>Pseudomonadati</taxon>
        <taxon>Balneolota</taxon>
        <taxon>Balneolia</taxon>
        <taxon>Balneolales</taxon>
        <taxon>Balneolaceae</taxon>
        <taxon>Fodinibius</taxon>
    </lineage>
</organism>
<dbReference type="Proteomes" id="UP001207337">
    <property type="component" value="Unassembled WGS sequence"/>
</dbReference>
<keyword evidence="3" id="KW-1185">Reference proteome</keyword>
<dbReference type="SUPFAM" id="SSF56024">
    <property type="entry name" value="Phospholipase D/nuclease"/>
    <property type="match status" value="2"/>
</dbReference>
<dbReference type="PANTHER" id="PTHR21248">
    <property type="entry name" value="CARDIOLIPIN SYNTHASE"/>
    <property type="match status" value="1"/>
</dbReference>
<evidence type="ECO:0000313" key="3">
    <source>
        <dbReference type="Proteomes" id="UP001207337"/>
    </source>
</evidence>
<accession>A0ABT3PWC8</accession>
<sequence>MDYKETLEATVGVPFSQGNAVKVLKNGDEIFPAMLKAIKAAEHQVDFLTFVYWEGNIADRFARILAKKAEEGLEVRVILDSFGAAFMPEELVALMETSGVEVEWFRPFKQWKVWKSDNRTHRKVLICDGCVAFTGGVGIAEEWEGDARNPSEWRETHFRIEGPAVKGLQSAFLENWIEAGRNLKIGLPWHENNGKTPLPDDHSIQDIPLQVVRTSASVRWSDIVILYKTLIQMAQESIFITTAYFNPNKPMVQRLCDAAKRGVNVQIMMPGKHMDKRVANIAGGDHFNDLLDAGVTLWQYQKTMLHSKIIVIDDFVSCIGSANFNHRSMLKDDEVNLVALSEELAETLVTHFNEDLEHCEEVKGETWKRRNVFRRALEGLSRPFKQQI</sequence>
<dbReference type="RefSeq" id="WP_265787908.1">
    <property type="nucleotide sequence ID" value="NZ_BAABRS010000001.1"/>
</dbReference>
<proteinExistence type="predicted"/>
<dbReference type="EMBL" id="JAJNDC010000001">
    <property type="protein sequence ID" value="MCW9712164.1"/>
    <property type="molecule type" value="Genomic_DNA"/>
</dbReference>
<dbReference type="PIRSF" id="PIRSF000850">
    <property type="entry name" value="Phospholipase_D_PSS"/>
    <property type="match status" value="1"/>
</dbReference>
<dbReference type="PROSITE" id="PS50035">
    <property type="entry name" value="PLD"/>
    <property type="match status" value="1"/>
</dbReference>
<reference evidence="2 3" key="1">
    <citation type="submission" date="2021-11" db="EMBL/GenBank/DDBJ databases">
        <title>Aliifidinibius sp. nov., a new bacterium isolated from saline soil.</title>
        <authorList>
            <person name="Galisteo C."/>
            <person name="De La Haba R."/>
            <person name="Sanchez-Porro C."/>
            <person name="Ventosa A."/>
        </authorList>
    </citation>
    <scope>NUCLEOTIDE SEQUENCE [LARGE SCALE GENOMIC DNA]</scope>
    <source>
        <strain evidence="2 3">KACC 190600</strain>
    </source>
</reference>
<dbReference type="SMART" id="SM00155">
    <property type="entry name" value="PLDc"/>
    <property type="match status" value="2"/>
</dbReference>
<feature type="domain" description="PLD phosphodiesterase" evidence="1">
    <location>
        <begin position="301"/>
        <end position="328"/>
    </location>
</feature>
<dbReference type="CDD" id="cd09110">
    <property type="entry name" value="PLDc_CLS_1"/>
    <property type="match status" value="1"/>
</dbReference>
<dbReference type="InterPro" id="IPR025202">
    <property type="entry name" value="PLD-like_dom"/>
</dbReference>
<name>A0ABT3PWC8_9BACT</name>
<protein>
    <submittedName>
        <fullName evidence="2">Phospholipase D-like domain-containing protein</fullName>
    </submittedName>
</protein>
<dbReference type="PANTHER" id="PTHR21248:SF22">
    <property type="entry name" value="PHOSPHOLIPASE D"/>
    <property type="match status" value="1"/>
</dbReference>
<evidence type="ECO:0000259" key="1">
    <source>
        <dbReference type="PROSITE" id="PS50035"/>
    </source>
</evidence>
<dbReference type="CDD" id="cd09159">
    <property type="entry name" value="PLDc_ybhO_like_2"/>
    <property type="match status" value="1"/>
</dbReference>
<comment type="caution">
    <text evidence="2">The sequence shown here is derived from an EMBL/GenBank/DDBJ whole genome shotgun (WGS) entry which is preliminary data.</text>
</comment>
<gene>
    <name evidence="2" type="ORF">LQ318_04520</name>
</gene>